<reference evidence="1 2" key="1">
    <citation type="submission" date="2016-06" db="EMBL/GenBank/DDBJ databases">
        <authorList>
            <person name="Kjaerup R.B."/>
            <person name="Dalgaard T.S."/>
            <person name="Juul-Madsen H.R."/>
        </authorList>
    </citation>
    <scope>NUCLEOTIDE SEQUENCE [LARGE SCALE GENOMIC DNA]</scope>
    <source>
        <strain evidence="1">3</strain>
    </source>
</reference>
<dbReference type="RefSeq" id="WP_186408062.1">
    <property type="nucleotide sequence ID" value="NZ_FLQX01000130.1"/>
</dbReference>
<sequence>MNAQAALLNRWRKVLVFSISADDSWSFSQLPDARQFPLRFPIAPDQTSSQHSDREEQEYAGYSLAMIMAFAALKLSHYEGDTPSGGSLCPCGGFLADMIEVLRVLREHYGEPVSSSYLAPIGIVLEMALCAPMRLPALYSRLDALDNDALHRMAMDAVQGVPVPNMLADLLEPTEVAR</sequence>
<evidence type="ECO:0000313" key="1">
    <source>
        <dbReference type="EMBL" id="SBT08097.1"/>
    </source>
</evidence>
<organism evidence="1 2">
    <name type="scientific">Candidatus Accumulibacter aalborgensis</name>
    <dbReference type="NCBI Taxonomy" id="1860102"/>
    <lineage>
        <taxon>Bacteria</taxon>
        <taxon>Pseudomonadati</taxon>
        <taxon>Pseudomonadota</taxon>
        <taxon>Betaproteobacteria</taxon>
        <taxon>Candidatus Accumulibacter</taxon>
    </lineage>
</organism>
<protein>
    <submittedName>
        <fullName evidence="1">Uncharacterized protein</fullName>
    </submittedName>
</protein>
<dbReference type="STRING" id="1860102.ACCAA_520025"/>
<evidence type="ECO:0000313" key="2">
    <source>
        <dbReference type="Proteomes" id="UP000199169"/>
    </source>
</evidence>
<dbReference type="Proteomes" id="UP000199169">
    <property type="component" value="Unassembled WGS sequence"/>
</dbReference>
<dbReference type="EMBL" id="FLQX01000130">
    <property type="protein sequence ID" value="SBT08097.1"/>
    <property type="molecule type" value="Genomic_DNA"/>
</dbReference>
<dbReference type="AlphaFoldDB" id="A0A1A8XU71"/>
<proteinExistence type="predicted"/>
<accession>A0A1A8XU71</accession>
<gene>
    <name evidence="1" type="ORF">ACCAA_520025</name>
</gene>
<name>A0A1A8XU71_9PROT</name>
<keyword evidence="2" id="KW-1185">Reference proteome</keyword>